<evidence type="ECO:0000256" key="2">
    <source>
        <dbReference type="ARBA" id="ARBA00022692"/>
    </source>
</evidence>
<evidence type="ECO:0000256" key="5">
    <source>
        <dbReference type="ARBA" id="ARBA00023136"/>
    </source>
</evidence>
<proteinExistence type="predicted"/>
<dbReference type="GO" id="GO:0005789">
    <property type="term" value="C:endoplasmic reticulum membrane"/>
    <property type="evidence" value="ECO:0007669"/>
    <property type="project" value="UniProtKB-SubCell"/>
</dbReference>
<keyword evidence="3 6" id="KW-0256">Endoplasmic reticulum</keyword>
<keyword evidence="10" id="KW-1185">Reference proteome</keyword>
<evidence type="ECO:0000313" key="9">
    <source>
        <dbReference type="EMBL" id="KAJ9610791.1"/>
    </source>
</evidence>
<evidence type="ECO:0000256" key="7">
    <source>
        <dbReference type="SAM" id="MobiDB-lite"/>
    </source>
</evidence>
<dbReference type="Pfam" id="PF02453">
    <property type="entry name" value="Reticulon"/>
    <property type="match status" value="1"/>
</dbReference>
<feature type="compositionally biased region" description="Basic and acidic residues" evidence="7">
    <location>
        <begin position="467"/>
        <end position="477"/>
    </location>
</feature>
<keyword evidence="4 6" id="KW-1133">Transmembrane helix</keyword>
<feature type="compositionally biased region" description="Low complexity" evidence="7">
    <location>
        <begin position="305"/>
        <end position="324"/>
    </location>
</feature>
<dbReference type="Gene3D" id="1.20.120.20">
    <property type="entry name" value="Apolipoprotein"/>
    <property type="match status" value="1"/>
</dbReference>
<dbReference type="Proteomes" id="UP001172673">
    <property type="component" value="Unassembled WGS sequence"/>
</dbReference>
<keyword evidence="2 6" id="KW-0812">Transmembrane</keyword>
<comment type="caution">
    <text evidence="9">The sequence shown here is derived from an EMBL/GenBank/DDBJ whole genome shotgun (WGS) entry which is preliminary data.</text>
</comment>
<evidence type="ECO:0000256" key="1">
    <source>
        <dbReference type="ARBA" id="ARBA00004477"/>
    </source>
</evidence>
<dbReference type="EMBL" id="JAPDRK010000007">
    <property type="protein sequence ID" value="KAJ9610791.1"/>
    <property type="molecule type" value="Genomic_DNA"/>
</dbReference>
<evidence type="ECO:0000313" key="10">
    <source>
        <dbReference type="Proteomes" id="UP001172673"/>
    </source>
</evidence>
<feature type="transmembrane region" description="Helical" evidence="6">
    <location>
        <begin position="167"/>
        <end position="184"/>
    </location>
</feature>
<feature type="compositionally biased region" description="Polar residues" evidence="7">
    <location>
        <begin position="341"/>
        <end position="369"/>
    </location>
</feature>
<sequence>MSGPDFVVMPVSEDGGQNRNQHTAKTVSTIQGALHKQNYPEQYREPERRGPLKGIIDNKDSLYNYISWEDPTRTAGAYFGSLTILFLAHYLPLTQTALKAGITTLGVVSITEFASRQFGPNSLSKRMRPQEYKKVPEPILNDTLKDVHDGIQFAVVQAQKIFFAQDLERTIAVLVGLVALYGLIQFVPAFWLAVIGLTSIFVAPLAYSPRARAAAQDAAKQAQALANTAAQKGQELAQTGQAKASELTSRAQEGAQNASGRAQELAQSGKESVQQSASNASGQIQNLAQSGKQTAVDQSARARDATSNAANNASNTVSSAAENTRQTVNNTLPDRNGGYSNGYNDDSQSYTDGAANKASQISNSATDTVKQYTPSSVADNVNYLADKAHRKSVGQGNDSIYQQGSGYQTDSSYGQGSSYQPNSSYQQGSDQYSNGASALPSQSDGGSHVTPRDNYAGARDAVGAHDMMSRPRGSFDG</sequence>
<dbReference type="InterPro" id="IPR003388">
    <property type="entry name" value="Reticulon"/>
</dbReference>
<comment type="subcellular location">
    <subcellularLocation>
        <location evidence="1 6">Endoplasmic reticulum membrane</location>
        <topology evidence="1 6">Multi-pass membrane protein</topology>
    </subcellularLocation>
</comment>
<feature type="domain" description="Reticulon" evidence="8">
    <location>
        <begin position="62"/>
        <end position="263"/>
    </location>
</feature>
<accession>A0AA38XCE1</accession>
<name>A0AA38XCE1_9EURO</name>
<feature type="region of interest" description="Disordered" evidence="7">
    <location>
        <begin position="390"/>
        <end position="477"/>
    </location>
</feature>
<gene>
    <name evidence="9" type="ORF">H2200_005568</name>
</gene>
<evidence type="ECO:0000259" key="8">
    <source>
        <dbReference type="PROSITE" id="PS50845"/>
    </source>
</evidence>
<evidence type="ECO:0000256" key="6">
    <source>
        <dbReference type="RuleBase" id="RU363132"/>
    </source>
</evidence>
<feature type="transmembrane region" description="Helical" evidence="6">
    <location>
        <begin position="75"/>
        <end position="93"/>
    </location>
</feature>
<evidence type="ECO:0000256" key="3">
    <source>
        <dbReference type="ARBA" id="ARBA00022824"/>
    </source>
</evidence>
<protein>
    <recommendedName>
        <fullName evidence="6">Reticulon-like protein</fullName>
    </recommendedName>
</protein>
<feature type="compositionally biased region" description="Polar residues" evidence="7">
    <location>
        <begin position="236"/>
        <end position="297"/>
    </location>
</feature>
<keyword evidence="5 6" id="KW-0472">Membrane</keyword>
<feature type="region of interest" description="Disordered" evidence="7">
    <location>
        <begin position="236"/>
        <end position="369"/>
    </location>
</feature>
<feature type="compositionally biased region" description="Polar residues" evidence="7">
    <location>
        <begin position="394"/>
        <end position="445"/>
    </location>
</feature>
<evidence type="ECO:0000256" key="4">
    <source>
        <dbReference type="ARBA" id="ARBA00022989"/>
    </source>
</evidence>
<dbReference type="PROSITE" id="PS50845">
    <property type="entry name" value="RETICULON"/>
    <property type="match status" value="1"/>
</dbReference>
<dbReference type="AlphaFoldDB" id="A0AA38XCE1"/>
<organism evidence="9 10">
    <name type="scientific">Cladophialophora chaetospira</name>
    <dbReference type="NCBI Taxonomy" id="386627"/>
    <lineage>
        <taxon>Eukaryota</taxon>
        <taxon>Fungi</taxon>
        <taxon>Dikarya</taxon>
        <taxon>Ascomycota</taxon>
        <taxon>Pezizomycotina</taxon>
        <taxon>Eurotiomycetes</taxon>
        <taxon>Chaetothyriomycetidae</taxon>
        <taxon>Chaetothyriales</taxon>
        <taxon>Herpotrichiellaceae</taxon>
        <taxon>Cladophialophora</taxon>
    </lineage>
</organism>
<reference evidence="9" key="1">
    <citation type="submission" date="2022-10" db="EMBL/GenBank/DDBJ databases">
        <title>Culturing micro-colonial fungi from biological soil crusts in the Mojave desert and describing Neophaeococcomyces mojavensis, and introducing the new genera and species Taxawa tesnikishii.</title>
        <authorList>
            <person name="Kurbessoian T."/>
            <person name="Stajich J.E."/>
        </authorList>
    </citation>
    <scope>NUCLEOTIDE SEQUENCE</scope>
    <source>
        <strain evidence="9">TK_41</strain>
    </source>
</reference>